<keyword evidence="7" id="KW-1185">Reference proteome</keyword>
<comment type="caution">
    <text evidence="6">The sequence shown here is derived from an EMBL/GenBank/DDBJ whole genome shotgun (WGS) entry which is preliminary data.</text>
</comment>
<feature type="domain" description="Manganese/iron superoxide dismutase C-terminal" evidence="5">
    <location>
        <begin position="105"/>
        <end position="189"/>
    </location>
</feature>
<dbReference type="EC" id="1.15.1.1" evidence="2"/>
<dbReference type="SUPFAM" id="SSF54719">
    <property type="entry name" value="Fe,Mn superoxide dismutase (SOD), C-terminal domain"/>
    <property type="match status" value="1"/>
</dbReference>
<evidence type="ECO:0000256" key="1">
    <source>
        <dbReference type="ARBA" id="ARBA00008714"/>
    </source>
</evidence>
<dbReference type="RefSeq" id="WP_285727195.1">
    <property type="nucleotide sequence ID" value="NZ_BSDD01000005.1"/>
</dbReference>
<gene>
    <name evidence="6" type="ORF">GETHPA_27200</name>
</gene>
<dbReference type="InterPro" id="IPR036324">
    <property type="entry name" value="Mn/Fe_SOD_N_sf"/>
</dbReference>
<evidence type="ECO:0000259" key="5">
    <source>
        <dbReference type="Pfam" id="PF02777"/>
    </source>
</evidence>
<dbReference type="InterPro" id="IPR036314">
    <property type="entry name" value="SOD_C_sf"/>
</dbReference>
<name>A0ABQ5Q8Z8_9BACT</name>
<dbReference type="EMBL" id="BSDD01000005">
    <property type="protein sequence ID" value="GLH71187.1"/>
    <property type="molecule type" value="Genomic_DNA"/>
</dbReference>
<dbReference type="Pfam" id="PF02777">
    <property type="entry name" value="Sod_Fe_C"/>
    <property type="match status" value="1"/>
</dbReference>
<comment type="similarity">
    <text evidence="1">Belongs to the iron/manganese superoxide dismutase family.</text>
</comment>
<dbReference type="Gene3D" id="3.55.40.20">
    <property type="entry name" value="Iron/manganese superoxide dismutase, C-terminal domain"/>
    <property type="match status" value="1"/>
</dbReference>
<evidence type="ECO:0000313" key="7">
    <source>
        <dbReference type="Proteomes" id="UP001165089"/>
    </source>
</evidence>
<dbReference type="PANTHER" id="PTHR11404:SF6">
    <property type="entry name" value="SUPEROXIDE DISMUTASE [MN], MITOCHONDRIAL"/>
    <property type="match status" value="1"/>
</dbReference>
<evidence type="ECO:0000313" key="6">
    <source>
        <dbReference type="EMBL" id="GLH71187.1"/>
    </source>
</evidence>
<dbReference type="PANTHER" id="PTHR11404">
    <property type="entry name" value="SUPEROXIDE DISMUTASE 2"/>
    <property type="match status" value="1"/>
</dbReference>
<reference evidence="6 7" key="1">
    <citation type="journal article" date="2023" name="Antonie Van Leeuwenhoek">
        <title>Mesoterricola silvestris gen. nov., sp. nov., Mesoterricola sediminis sp. nov., Geothrix oryzae sp. nov., Geothrix edaphica sp. nov., Geothrix rubra sp. nov., and Geothrix limicola sp. nov., six novel members of Acidobacteriota isolated from soils.</title>
        <authorList>
            <person name="Itoh H."/>
            <person name="Sugisawa Y."/>
            <person name="Mise K."/>
            <person name="Xu Z."/>
            <person name="Kuniyasu M."/>
            <person name="Ushijima N."/>
            <person name="Kawano K."/>
            <person name="Kobayashi E."/>
            <person name="Shiratori Y."/>
            <person name="Masuda Y."/>
            <person name="Senoo K."/>
        </authorList>
    </citation>
    <scope>NUCLEOTIDE SEQUENCE [LARGE SCALE GENOMIC DNA]</scope>
    <source>
        <strain evidence="6 7">Red803</strain>
    </source>
</reference>
<evidence type="ECO:0000256" key="4">
    <source>
        <dbReference type="ARBA" id="ARBA00023002"/>
    </source>
</evidence>
<dbReference type="InterPro" id="IPR019832">
    <property type="entry name" value="Mn/Fe_SOD_C"/>
</dbReference>
<keyword evidence="3" id="KW-0479">Metal-binding</keyword>
<evidence type="ECO:0000256" key="3">
    <source>
        <dbReference type="ARBA" id="ARBA00022723"/>
    </source>
</evidence>
<proteinExistence type="inferred from homology"/>
<dbReference type="SUPFAM" id="SSF46609">
    <property type="entry name" value="Fe,Mn superoxide dismutase (SOD), N-terminal domain"/>
    <property type="match status" value="1"/>
</dbReference>
<accession>A0ABQ5Q8Z8</accession>
<sequence length="203" mass="22918">MAYEPKNYEYLKGGTLKGFSDSQLDLHFTLYKGYLAKLNEIEEKLTLTSNAKPNYSFNEYSELKRREAVAFNGTFLHERYFENLGADAALSPGIQHALEAQGGKDQVLADLKAAALCGPGWALLTRNRRDGRLHTYFVAEHHLGLPIEQDLLLVLDSWEHAFMVDYGIRRPDYINAFLENIKWSEVSRRFGVLNAGGGEGDLT</sequence>
<organism evidence="6 7">
    <name type="scientific">Geothrix rubra</name>
    <dbReference type="NCBI Taxonomy" id="2927977"/>
    <lineage>
        <taxon>Bacteria</taxon>
        <taxon>Pseudomonadati</taxon>
        <taxon>Acidobacteriota</taxon>
        <taxon>Holophagae</taxon>
        <taxon>Holophagales</taxon>
        <taxon>Holophagaceae</taxon>
        <taxon>Geothrix</taxon>
    </lineage>
</organism>
<keyword evidence="4" id="KW-0560">Oxidoreductase</keyword>
<dbReference type="Proteomes" id="UP001165089">
    <property type="component" value="Unassembled WGS sequence"/>
</dbReference>
<evidence type="ECO:0000256" key="2">
    <source>
        <dbReference type="ARBA" id="ARBA00012682"/>
    </source>
</evidence>
<protein>
    <recommendedName>
        <fullName evidence="2">superoxide dismutase</fullName>
        <ecNumber evidence="2">1.15.1.1</ecNumber>
    </recommendedName>
</protein>
<dbReference type="InterPro" id="IPR050265">
    <property type="entry name" value="Fe/Mn_Superoxide_Dismutase"/>
</dbReference>